<name>A0A7J9BGX0_GOSGO</name>
<reference evidence="1 2" key="1">
    <citation type="journal article" date="2019" name="Genome Biol. Evol.">
        <title>Insights into the evolution of the New World diploid cottons (Gossypium, subgenus Houzingenia) based on genome sequencing.</title>
        <authorList>
            <person name="Grover C.E."/>
            <person name="Arick M.A. 2nd"/>
            <person name="Thrash A."/>
            <person name="Conover J.L."/>
            <person name="Sanders W.S."/>
            <person name="Peterson D.G."/>
            <person name="Frelichowski J.E."/>
            <person name="Scheffler J.A."/>
            <person name="Scheffler B.E."/>
            <person name="Wendel J.F."/>
        </authorList>
    </citation>
    <scope>NUCLEOTIDE SEQUENCE [LARGE SCALE GENOMIC DNA]</scope>
    <source>
        <strain evidence="1">5</strain>
        <tissue evidence="1">Leaf</tissue>
    </source>
</reference>
<dbReference type="OrthoDB" id="1420211at2759"/>
<keyword evidence="2" id="KW-1185">Reference proteome</keyword>
<dbReference type="AlphaFoldDB" id="A0A7J9BGX0"/>
<protein>
    <recommendedName>
        <fullName evidence="3">Reverse transcriptase zinc-binding domain-containing protein</fullName>
    </recommendedName>
</protein>
<sequence length="96" mass="10550">FKGRLLIQKERVRQGIGDGELCTACGNTPEDVIHVSRDCSVTKEVWYRLIPTAKRGNFFFGRRSVTGESNWVDLNTDGAMKLDSGMATAGGILKDS</sequence>
<gene>
    <name evidence="1" type="ORF">Gogos_019286</name>
</gene>
<dbReference type="EMBL" id="JABEZY010000003">
    <property type="protein sequence ID" value="MBA0735437.1"/>
    <property type="molecule type" value="Genomic_DNA"/>
</dbReference>
<accession>A0A7J9BGX0</accession>
<organism evidence="1 2">
    <name type="scientific">Gossypium gossypioides</name>
    <name type="common">Mexican cotton</name>
    <name type="synonym">Selera gossypioides</name>
    <dbReference type="NCBI Taxonomy" id="34282"/>
    <lineage>
        <taxon>Eukaryota</taxon>
        <taxon>Viridiplantae</taxon>
        <taxon>Streptophyta</taxon>
        <taxon>Embryophyta</taxon>
        <taxon>Tracheophyta</taxon>
        <taxon>Spermatophyta</taxon>
        <taxon>Magnoliopsida</taxon>
        <taxon>eudicotyledons</taxon>
        <taxon>Gunneridae</taxon>
        <taxon>Pentapetalae</taxon>
        <taxon>rosids</taxon>
        <taxon>malvids</taxon>
        <taxon>Malvales</taxon>
        <taxon>Malvaceae</taxon>
        <taxon>Malvoideae</taxon>
        <taxon>Gossypium</taxon>
    </lineage>
</organism>
<feature type="non-terminal residue" evidence="1">
    <location>
        <position position="96"/>
    </location>
</feature>
<evidence type="ECO:0008006" key="3">
    <source>
        <dbReference type="Google" id="ProtNLM"/>
    </source>
</evidence>
<dbReference type="Proteomes" id="UP000593579">
    <property type="component" value="Unassembled WGS sequence"/>
</dbReference>
<evidence type="ECO:0000313" key="2">
    <source>
        <dbReference type="Proteomes" id="UP000593579"/>
    </source>
</evidence>
<evidence type="ECO:0000313" key="1">
    <source>
        <dbReference type="EMBL" id="MBA0735437.1"/>
    </source>
</evidence>
<proteinExistence type="predicted"/>
<comment type="caution">
    <text evidence="1">The sequence shown here is derived from an EMBL/GenBank/DDBJ whole genome shotgun (WGS) entry which is preliminary data.</text>
</comment>